<evidence type="ECO:0000256" key="2">
    <source>
        <dbReference type="SAM" id="SignalP"/>
    </source>
</evidence>
<dbReference type="RefSeq" id="XP_017786829.1">
    <property type="nucleotide sequence ID" value="XM_017931340.1"/>
</dbReference>
<feature type="signal peptide" evidence="2">
    <location>
        <begin position="1"/>
        <end position="22"/>
    </location>
</feature>
<keyword evidence="1" id="KW-1133">Transmembrane helix</keyword>
<dbReference type="SUPFAM" id="SSF52058">
    <property type="entry name" value="L domain-like"/>
    <property type="match status" value="1"/>
</dbReference>
<evidence type="ECO:0000313" key="3">
    <source>
        <dbReference type="Proteomes" id="UP000695000"/>
    </source>
</evidence>
<keyword evidence="3" id="KW-1185">Reference proteome</keyword>
<keyword evidence="1" id="KW-0472">Membrane</keyword>
<evidence type="ECO:0000313" key="5">
    <source>
        <dbReference type="RefSeq" id="XP_017786830.1"/>
    </source>
</evidence>
<evidence type="ECO:0000313" key="6">
    <source>
        <dbReference type="RefSeq" id="XP_017786831.1"/>
    </source>
</evidence>
<dbReference type="Proteomes" id="UP000695000">
    <property type="component" value="Unplaced"/>
</dbReference>
<feature type="transmembrane region" description="Helical" evidence="1">
    <location>
        <begin position="386"/>
        <end position="411"/>
    </location>
</feature>
<name>A0ABM1NJ29_NICVS</name>
<evidence type="ECO:0000313" key="4">
    <source>
        <dbReference type="RefSeq" id="XP_017786829.1"/>
    </source>
</evidence>
<dbReference type="Gene3D" id="3.80.10.10">
    <property type="entry name" value="Ribonuclease Inhibitor"/>
    <property type="match status" value="1"/>
</dbReference>
<accession>A0ABM1NJ29</accession>
<organism evidence="3 4">
    <name type="scientific">Nicrophorus vespilloides</name>
    <name type="common">Boreal carrion beetle</name>
    <dbReference type="NCBI Taxonomy" id="110193"/>
    <lineage>
        <taxon>Eukaryota</taxon>
        <taxon>Metazoa</taxon>
        <taxon>Ecdysozoa</taxon>
        <taxon>Arthropoda</taxon>
        <taxon>Hexapoda</taxon>
        <taxon>Insecta</taxon>
        <taxon>Pterygota</taxon>
        <taxon>Neoptera</taxon>
        <taxon>Endopterygota</taxon>
        <taxon>Coleoptera</taxon>
        <taxon>Polyphaga</taxon>
        <taxon>Staphyliniformia</taxon>
        <taxon>Silphidae</taxon>
        <taxon>Nicrophorinae</taxon>
        <taxon>Nicrophorus</taxon>
    </lineage>
</organism>
<dbReference type="InterPro" id="IPR032675">
    <property type="entry name" value="LRR_dom_sf"/>
</dbReference>
<keyword evidence="1" id="KW-0812">Transmembrane</keyword>
<feature type="chain" id="PRO_5045022795" evidence="2">
    <location>
        <begin position="23"/>
        <end position="460"/>
    </location>
</feature>
<protein>
    <submittedName>
        <fullName evidence="4 5">Uncharacterized protein LOC108569693</fullName>
    </submittedName>
</protein>
<reference evidence="4 5" key="1">
    <citation type="submission" date="2025-05" db="UniProtKB">
        <authorList>
            <consortium name="RefSeq"/>
        </authorList>
    </citation>
    <scope>IDENTIFICATION</scope>
    <source>
        <tissue evidence="4 5">Whole Larva</tissue>
    </source>
</reference>
<dbReference type="RefSeq" id="XP_017786831.1">
    <property type="nucleotide sequence ID" value="XM_017931342.1"/>
</dbReference>
<gene>
    <name evidence="4 5 6" type="primary">LOC108569693</name>
</gene>
<sequence>MWRKVTISGVAFFWLVVATASAILNGFETTKDLTEDPNFNCKWSGGTDSRLECSCLTGNEEFYIKKNSIPATDLYAINITNCGKIRFGPNAISDMRNLRILELNGIGSLFFEEESLLWTGYTRNKEKIEDWDSTIPSLKIYVVGGTIKKISSHAIKGRINRIRFQHVEIDEIAPFGFSSLEQNQEIQFDHVNVRELLPQSFKKFPTEKLVITNSVFGEIPSRAFYDVLVKHEFLLKNVTIETLKPSGFIIVNPHIFELRDSTIVNFNGEGFKVTTRGNVHVRNNEFFNVGMGAFRNINLNREEVPGLQLFVLESNTFHKLSRDALVINETSFIPKFSGLRLQENCDCNNEDKYMKSTHELNCLVDNEWISFNDYKNMHCSVLTSKVGVTIIVVIVCSCLLVIGIIGFVCYFRRLYRCGSYGKEGAEKQGKMSMIVPDGRTYRETELHVIVERADLLTTDL</sequence>
<keyword evidence="2" id="KW-0732">Signal</keyword>
<dbReference type="RefSeq" id="XP_017786830.1">
    <property type="nucleotide sequence ID" value="XM_017931341.1"/>
</dbReference>
<proteinExistence type="predicted"/>
<evidence type="ECO:0000256" key="1">
    <source>
        <dbReference type="SAM" id="Phobius"/>
    </source>
</evidence>
<dbReference type="GeneID" id="108569693"/>